<evidence type="ECO:0000256" key="1">
    <source>
        <dbReference type="ARBA" id="ARBA00022821"/>
    </source>
</evidence>
<evidence type="ECO:0000259" key="2">
    <source>
        <dbReference type="Pfam" id="PF23247"/>
    </source>
</evidence>
<evidence type="ECO:0000313" key="3">
    <source>
        <dbReference type="EMBL" id="KAK9016260.1"/>
    </source>
</evidence>
<evidence type="ECO:0000313" key="4">
    <source>
        <dbReference type="Proteomes" id="UP001396334"/>
    </source>
</evidence>
<reference evidence="3 4" key="1">
    <citation type="journal article" date="2024" name="G3 (Bethesda)">
        <title>Genome assembly of Hibiscus sabdariffa L. provides insights into metabolisms of medicinal natural products.</title>
        <authorList>
            <person name="Kim T."/>
        </authorList>
    </citation>
    <scope>NUCLEOTIDE SEQUENCE [LARGE SCALE GENOMIC DNA]</scope>
    <source>
        <strain evidence="3">TK-2024</strain>
        <tissue evidence="3">Old leaves</tissue>
    </source>
</reference>
<name>A0ABR2RTF5_9ROSI</name>
<dbReference type="InterPro" id="IPR032675">
    <property type="entry name" value="LRR_dom_sf"/>
</dbReference>
<protein>
    <recommendedName>
        <fullName evidence="2">Disease resistance protein At4g27190-like leucine-rich repeats domain-containing protein</fullName>
    </recommendedName>
</protein>
<dbReference type="InterPro" id="IPR057135">
    <property type="entry name" value="At4g27190-like_LRR"/>
</dbReference>
<sequence length="448" mass="51282">MAKSLLQLESLDVNSCGVEEIVSKTDGGVEHEILFEFNQLSFLKLWNLPNLVYFYPGTHKTSWPALKKLTISRCGKIKIFGHVQSQSQFPKPLFIIEQVIPQLELVSFDVGDIAMINNHQFEADFFCNIRHLQINCHLDEANIFPFCFLQRFYSVEALEVGSWNFKELSPSEGDSGEDNDMITTLPKIKRLILDCVTNTRLLWTQEDHISSSLESLQVWHCPNLINLGSYFSTLQNLTTLDVWDCKEMTELITSSKAQSLVCLVTMRIRECETMREVVASQGDESTDEIVFEKLKYLDLHCLLSLKSFSSGNHTFRFPSLERVTVSQCPRINNFCQGVLSTPKLRRVLFRGTDFKERWAGDLNATVEQLYKEQGNFIPPPVAFEKARIDLQEEFQVHNYTRRPILPSGPKSCARVHASRCRGSMWIVHCGAVGFVVLNRLGSIDRWLI</sequence>
<feature type="domain" description="Disease resistance protein At4g27190-like leucine-rich repeats" evidence="2">
    <location>
        <begin position="115"/>
        <end position="227"/>
    </location>
</feature>
<dbReference type="Proteomes" id="UP001396334">
    <property type="component" value="Unassembled WGS sequence"/>
</dbReference>
<dbReference type="PANTHER" id="PTHR33463">
    <property type="entry name" value="NB-ARC DOMAIN-CONTAINING PROTEIN-RELATED"/>
    <property type="match status" value="1"/>
</dbReference>
<dbReference type="PANTHER" id="PTHR33463:SF192">
    <property type="entry name" value="DISEASE RESISTANCE PROTEIN RPS2-LIKE"/>
    <property type="match status" value="1"/>
</dbReference>
<dbReference type="Gene3D" id="3.80.10.10">
    <property type="entry name" value="Ribonuclease Inhibitor"/>
    <property type="match status" value="1"/>
</dbReference>
<feature type="domain" description="Disease resistance protein At4g27190-like leucine-rich repeats" evidence="2">
    <location>
        <begin position="233"/>
        <end position="333"/>
    </location>
</feature>
<comment type="caution">
    <text evidence="3">The sequence shown here is derived from an EMBL/GenBank/DDBJ whole genome shotgun (WGS) entry which is preliminary data.</text>
</comment>
<proteinExistence type="predicted"/>
<dbReference type="EMBL" id="JBBPBN010000020">
    <property type="protein sequence ID" value="KAK9016260.1"/>
    <property type="molecule type" value="Genomic_DNA"/>
</dbReference>
<keyword evidence="4" id="KW-1185">Reference proteome</keyword>
<keyword evidence="1" id="KW-0611">Plant defense</keyword>
<accession>A0ABR2RTF5</accession>
<dbReference type="InterPro" id="IPR050905">
    <property type="entry name" value="Plant_NBS-LRR"/>
</dbReference>
<dbReference type="Pfam" id="PF23247">
    <property type="entry name" value="LRR_RPS2"/>
    <property type="match status" value="2"/>
</dbReference>
<organism evidence="3 4">
    <name type="scientific">Hibiscus sabdariffa</name>
    <name type="common">roselle</name>
    <dbReference type="NCBI Taxonomy" id="183260"/>
    <lineage>
        <taxon>Eukaryota</taxon>
        <taxon>Viridiplantae</taxon>
        <taxon>Streptophyta</taxon>
        <taxon>Embryophyta</taxon>
        <taxon>Tracheophyta</taxon>
        <taxon>Spermatophyta</taxon>
        <taxon>Magnoliopsida</taxon>
        <taxon>eudicotyledons</taxon>
        <taxon>Gunneridae</taxon>
        <taxon>Pentapetalae</taxon>
        <taxon>rosids</taxon>
        <taxon>malvids</taxon>
        <taxon>Malvales</taxon>
        <taxon>Malvaceae</taxon>
        <taxon>Malvoideae</taxon>
        <taxon>Hibiscus</taxon>
    </lineage>
</organism>
<dbReference type="SUPFAM" id="SSF52047">
    <property type="entry name" value="RNI-like"/>
    <property type="match status" value="1"/>
</dbReference>
<gene>
    <name evidence="3" type="ORF">V6N11_078763</name>
</gene>